<sequence length="221" mass="24818">MAFTTDDVITAAKARLGLGDSTAHDTSFLQWMEDCQVELDSELSIVKMGWKETYVDLNVVANTAEYSIVNSLGATISPFHISNVFFKDASGDKFYGLSFNQRILDENFNPVSPETSYVNEWALRGSKIVLRGIPDAAITSGLRVYYLPDTTALTSGDSVEAIKLVKLLMVLYICRTYVDTLNATSGENIYTKRYMTNLERFLYISKKRYSGGETVQDEMDW</sequence>
<proteinExistence type="predicted"/>
<evidence type="ECO:0000313" key="3">
    <source>
        <dbReference type="EMBL" id="QJA78411.1"/>
    </source>
</evidence>
<protein>
    <submittedName>
        <fullName evidence="1">Uncharacterized protein</fullName>
    </submittedName>
</protein>
<gene>
    <name evidence="3" type="ORF">MM415A01073_0015</name>
    <name evidence="2" type="ORF">MM415B01252_0017</name>
    <name evidence="1" type="ORF">TM448A00620_0009</name>
</gene>
<evidence type="ECO:0000313" key="1">
    <source>
        <dbReference type="EMBL" id="QJA47207.1"/>
    </source>
</evidence>
<dbReference type="EMBL" id="MT144035">
    <property type="protein sequence ID" value="QJA47207.1"/>
    <property type="molecule type" value="Genomic_DNA"/>
</dbReference>
<dbReference type="AlphaFoldDB" id="A0A6H1ZIR4"/>
<accession>A0A6H1ZIR4</accession>
<reference evidence="1" key="1">
    <citation type="submission" date="2020-03" db="EMBL/GenBank/DDBJ databases">
        <title>The deep terrestrial virosphere.</title>
        <authorList>
            <person name="Holmfeldt K."/>
            <person name="Nilsson E."/>
            <person name="Simone D."/>
            <person name="Lopez-Fernandez M."/>
            <person name="Wu X."/>
            <person name="de Brujin I."/>
            <person name="Lundin D."/>
            <person name="Andersson A."/>
            <person name="Bertilsson S."/>
            <person name="Dopson M."/>
        </authorList>
    </citation>
    <scope>NUCLEOTIDE SEQUENCE</scope>
    <source>
        <strain evidence="3">MM415A01073</strain>
        <strain evidence="2">MM415B01252</strain>
        <strain evidence="1">TM448A00620</strain>
    </source>
</reference>
<evidence type="ECO:0000313" key="2">
    <source>
        <dbReference type="EMBL" id="QJA59660.1"/>
    </source>
</evidence>
<dbReference type="EMBL" id="MT141379">
    <property type="protein sequence ID" value="QJA59660.1"/>
    <property type="molecule type" value="Genomic_DNA"/>
</dbReference>
<organism evidence="1">
    <name type="scientific">viral metagenome</name>
    <dbReference type="NCBI Taxonomy" id="1070528"/>
    <lineage>
        <taxon>unclassified sequences</taxon>
        <taxon>metagenomes</taxon>
        <taxon>organismal metagenomes</taxon>
    </lineage>
</organism>
<name>A0A6H1ZIR4_9ZZZZ</name>
<dbReference type="EMBL" id="MT142335">
    <property type="protein sequence ID" value="QJA78411.1"/>
    <property type="molecule type" value="Genomic_DNA"/>
</dbReference>